<proteinExistence type="predicted"/>
<evidence type="ECO:0000313" key="2">
    <source>
        <dbReference type="EMBL" id="OXU24155.1"/>
    </source>
</evidence>
<dbReference type="Proteomes" id="UP000215335">
    <property type="component" value="Unassembled WGS sequence"/>
</dbReference>
<keyword evidence="3" id="KW-1185">Reference proteome</keyword>
<sequence>MSRYVGPEKGYSMKLIDTLYSHVPAFTDIFDEETWYIFVTCFVTFTIVVFTNNVDAVGRVRKFIYSG</sequence>
<gene>
    <name evidence="2" type="ORF">TSAR_015935</name>
</gene>
<comment type="caution">
    <text evidence="2">The sequence shown here is derived from an EMBL/GenBank/DDBJ whole genome shotgun (WGS) entry which is preliminary data.</text>
</comment>
<feature type="transmembrane region" description="Helical" evidence="1">
    <location>
        <begin position="35"/>
        <end position="54"/>
    </location>
</feature>
<dbReference type="STRING" id="543379.A0A232F0G7"/>
<organism evidence="2 3">
    <name type="scientific">Trichomalopsis sarcophagae</name>
    <dbReference type="NCBI Taxonomy" id="543379"/>
    <lineage>
        <taxon>Eukaryota</taxon>
        <taxon>Metazoa</taxon>
        <taxon>Ecdysozoa</taxon>
        <taxon>Arthropoda</taxon>
        <taxon>Hexapoda</taxon>
        <taxon>Insecta</taxon>
        <taxon>Pterygota</taxon>
        <taxon>Neoptera</taxon>
        <taxon>Endopterygota</taxon>
        <taxon>Hymenoptera</taxon>
        <taxon>Apocrita</taxon>
        <taxon>Proctotrupomorpha</taxon>
        <taxon>Chalcidoidea</taxon>
        <taxon>Pteromalidae</taxon>
        <taxon>Pteromalinae</taxon>
        <taxon>Trichomalopsis</taxon>
    </lineage>
</organism>
<evidence type="ECO:0000313" key="3">
    <source>
        <dbReference type="Proteomes" id="UP000215335"/>
    </source>
</evidence>
<keyword evidence="1" id="KW-0812">Transmembrane</keyword>
<dbReference type="OrthoDB" id="10014237at2759"/>
<evidence type="ECO:0000256" key="1">
    <source>
        <dbReference type="SAM" id="Phobius"/>
    </source>
</evidence>
<dbReference type="EMBL" id="NNAY01001386">
    <property type="protein sequence ID" value="OXU24155.1"/>
    <property type="molecule type" value="Genomic_DNA"/>
</dbReference>
<keyword evidence="1" id="KW-1133">Transmembrane helix</keyword>
<accession>A0A232F0G7</accession>
<dbReference type="AlphaFoldDB" id="A0A232F0G7"/>
<name>A0A232F0G7_9HYME</name>
<keyword evidence="1" id="KW-0472">Membrane</keyword>
<protein>
    <submittedName>
        <fullName evidence="2">Uncharacterized protein</fullName>
    </submittedName>
</protein>
<reference evidence="2 3" key="1">
    <citation type="journal article" date="2017" name="Curr. Biol.">
        <title>The Evolution of Venom by Co-option of Single-Copy Genes.</title>
        <authorList>
            <person name="Martinson E.O."/>
            <person name="Mrinalini"/>
            <person name="Kelkar Y.D."/>
            <person name="Chang C.H."/>
            <person name="Werren J.H."/>
        </authorList>
    </citation>
    <scope>NUCLEOTIDE SEQUENCE [LARGE SCALE GENOMIC DNA]</scope>
    <source>
        <strain evidence="2 3">Alberta</strain>
        <tissue evidence="2">Whole body</tissue>
    </source>
</reference>